<accession>A0A5N6YWW1</accession>
<feature type="compositionally biased region" description="Polar residues" evidence="1">
    <location>
        <begin position="1"/>
        <end position="10"/>
    </location>
</feature>
<feature type="region of interest" description="Disordered" evidence="1">
    <location>
        <begin position="1"/>
        <end position="21"/>
    </location>
</feature>
<proteinExistence type="predicted"/>
<protein>
    <submittedName>
        <fullName evidence="2">Uncharacterized protein</fullName>
    </submittedName>
</protein>
<keyword evidence="3" id="KW-1185">Reference proteome</keyword>
<name>A0A5N6YWW1_9EURO</name>
<reference evidence="3" key="1">
    <citation type="submission" date="2019-04" db="EMBL/GenBank/DDBJ databases">
        <title>Friends and foes A comparative genomics studyof 23 Aspergillus species from section Flavi.</title>
        <authorList>
            <consortium name="DOE Joint Genome Institute"/>
            <person name="Kjaerbolling I."/>
            <person name="Vesth T."/>
            <person name="Frisvad J.C."/>
            <person name="Nybo J.L."/>
            <person name="Theobald S."/>
            <person name="Kildgaard S."/>
            <person name="Isbrandt T."/>
            <person name="Kuo A."/>
            <person name="Sato A."/>
            <person name="Lyhne E.K."/>
            <person name="Kogle M.E."/>
            <person name="Wiebenga A."/>
            <person name="Kun R.S."/>
            <person name="Lubbers R.J."/>
            <person name="Makela M.R."/>
            <person name="Barry K."/>
            <person name="Chovatia M."/>
            <person name="Clum A."/>
            <person name="Daum C."/>
            <person name="Haridas S."/>
            <person name="He G."/>
            <person name="LaButti K."/>
            <person name="Lipzen A."/>
            <person name="Mondo S."/>
            <person name="Riley R."/>
            <person name="Salamov A."/>
            <person name="Simmons B.A."/>
            <person name="Magnuson J.K."/>
            <person name="Henrissat B."/>
            <person name="Mortensen U.H."/>
            <person name="Larsen T.O."/>
            <person name="Devries R.P."/>
            <person name="Grigoriev I.V."/>
            <person name="Machida M."/>
            <person name="Baker S.E."/>
            <person name="Andersen M.R."/>
        </authorList>
    </citation>
    <scope>NUCLEOTIDE SEQUENCE [LARGE SCALE GENOMIC DNA]</scope>
    <source>
        <strain evidence="3">CBS 553.77</strain>
    </source>
</reference>
<evidence type="ECO:0000256" key="1">
    <source>
        <dbReference type="SAM" id="MobiDB-lite"/>
    </source>
</evidence>
<dbReference type="EMBL" id="ML739701">
    <property type="protein sequence ID" value="KAE8348160.1"/>
    <property type="molecule type" value="Genomic_DNA"/>
</dbReference>
<sequence length="117" mass="12601">MLSNSDSSELTEFDRKSTPHTSLFSGACCGPGLLRGQCVAPRVPAAPRVPPPPLLPLPPRRIWVAREWVSLNNVIAAPVARGPVIYSSPPAIQGSPRAIWDYPAQRNPAGARDWARA</sequence>
<evidence type="ECO:0000313" key="3">
    <source>
        <dbReference type="Proteomes" id="UP000327118"/>
    </source>
</evidence>
<evidence type="ECO:0000313" key="2">
    <source>
        <dbReference type="EMBL" id="KAE8348160.1"/>
    </source>
</evidence>
<dbReference type="Proteomes" id="UP000327118">
    <property type="component" value="Unassembled WGS sequence"/>
</dbReference>
<gene>
    <name evidence="2" type="ORF">BDV28DRAFT_153163</name>
</gene>
<dbReference type="AlphaFoldDB" id="A0A5N6YWW1"/>
<organism evidence="2 3">
    <name type="scientific">Aspergillus coremiiformis</name>
    <dbReference type="NCBI Taxonomy" id="138285"/>
    <lineage>
        <taxon>Eukaryota</taxon>
        <taxon>Fungi</taxon>
        <taxon>Dikarya</taxon>
        <taxon>Ascomycota</taxon>
        <taxon>Pezizomycotina</taxon>
        <taxon>Eurotiomycetes</taxon>
        <taxon>Eurotiomycetidae</taxon>
        <taxon>Eurotiales</taxon>
        <taxon>Aspergillaceae</taxon>
        <taxon>Aspergillus</taxon>
        <taxon>Aspergillus subgen. Circumdati</taxon>
    </lineage>
</organism>